<evidence type="ECO:0000259" key="10">
    <source>
        <dbReference type="PROSITE" id="PS50110"/>
    </source>
</evidence>
<dbReference type="InterPro" id="IPR020449">
    <property type="entry name" value="Tscrpt_reg_AraC-type_HTH"/>
</dbReference>
<dbReference type="InterPro" id="IPR018062">
    <property type="entry name" value="HTH_AraC-typ_CS"/>
</dbReference>
<evidence type="ECO:0000256" key="2">
    <source>
        <dbReference type="ARBA" id="ARBA00022490"/>
    </source>
</evidence>
<name>A0A926KIW6_9BACL</name>
<dbReference type="PROSITE" id="PS01124">
    <property type="entry name" value="HTH_ARAC_FAMILY_2"/>
    <property type="match status" value="1"/>
</dbReference>
<dbReference type="Pfam" id="PF12833">
    <property type="entry name" value="HTH_18"/>
    <property type="match status" value="1"/>
</dbReference>
<dbReference type="GO" id="GO:0000160">
    <property type="term" value="P:phosphorelay signal transduction system"/>
    <property type="evidence" value="ECO:0007669"/>
    <property type="project" value="UniProtKB-KW"/>
</dbReference>
<accession>A0A926KIW6</accession>
<dbReference type="CDD" id="cd17536">
    <property type="entry name" value="REC_YesN-like"/>
    <property type="match status" value="1"/>
</dbReference>
<dbReference type="EMBL" id="JACVVD010000001">
    <property type="protein sequence ID" value="MBD0378544.1"/>
    <property type="molecule type" value="Genomic_DNA"/>
</dbReference>
<dbReference type="InterPro" id="IPR051552">
    <property type="entry name" value="HptR"/>
</dbReference>
<dbReference type="Gene3D" id="3.40.50.2300">
    <property type="match status" value="1"/>
</dbReference>
<dbReference type="Pfam" id="PF00072">
    <property type="entry name" value="Response_reg"/>
    <property type="match status" value="1"/>
</dbReference>
<comment type="caution">
    <text evidence="11">The sequence shown here is derived from an EMBL/GenBank/DDBJ whole genome shotgun (WGS) entry which is preliminary data.</text>
</comment>
<keyword evidence="6" id="KW-0238">DNA-binding</keyword>
<evidence type="ECO:0000256" key="4">
    <source>
        <dbReference type="ARBA" id="ARBA00023012"/>
    </source>
</evidence>
<dbReference type="PROSITE" id="PS50110">
    <property type="entry name" value="RESPONSE_REGULATORY"/>
    <property type="match status" value="1"/>
</dbReference>
<evidence type="ECO:0000313" key="11">
    <source>
        <dbReference type="EMBL" id="MBD0378544.1"/>
    </source>
</evidence>
<dbReference type="SUPFAM" id="SSF52172">
    <property type="entry name" value="CheY-like"/>
    <property type="match status" value="1"/>
</dbReference>
<proteinExistence type="predicted"/>
<dbReference type="Gene3D" id="1.10.10.60">
    <property type="entry name" value="Homeodomain-like"/>
    <property type="match status" value="2"/>
</dbReference>
<feature type="domain" description="HTH araC/xylS-type" evidence="9">
    <location>
        <begin position="440"/>
        <end position="536"/>
    </location>
</feature>
<dbReference type="PRINTS" id="PR00032">
    <property type="entry name" value="HTHARAC"/>
</dbReference>
<dbReference type="InterPro" id="IPR009057">
    <property type="entry name" value="Homeodomain-like_sf"/>
</dbReference>
<evidence type="ECO:0000256" key="6">
    <source>
        <dbReference type="ARBA" id="ARBA00023125"/>
    </source>
</evidence>
<dbReference type="AlphaFoldDB" id="A0A926KIW6"/>
<comment type="subcellular location">
    <subcellularLocation>
        <location evidence="1">Cytoplasm</location>
    </subcellularLocation>
</comment>
<keyword evidence="3 8" id="KW-0597">Phosphoprotein</keyword>
<dbReference type="GO" id="GO:0043565">
    <property type="term" value="F:sequence-specific DNA binding"/>
    <property type="evidence" value="ECO:0007669"/>
    <property type="project" value="InterPro"/>
</dbReference>
<dbReference type="GO" id="GO:0003700">
    <property type="term" value="F:DNA-binding transcription factor activity"/>
    <property type="evidence" value="ECO:0007669"/>
    <property type="project" value="InterPro"/>
</dbReference>
<evidence type="ECO:0000256" key="5">
    <source>
        <dbReference type="ARBA" id="ARBA00023015"/>
    </source>
</evidence>
<keyword evidence="4" id="KW-0902">Two-component regulatory system</keyword>
<keyword evidence="12" id="KW-1185">Reference proteome</keyword>
<dbReference type="InterPro" id="IPR001789">
    <property type="entry name" value="Sig_transdc_resp-reg_receiver"/>
</dbReference>
<keyword evidence="5" id="KW-0805">Transcription regulation</keyword>
<feature type="modified residue" description="4-aspartylphosphate" evidence="8">
    <location>
        <position position="55"/>
    </location>
</feature>
<keyword evidence="2" id="KW-0963">Cytoplasm</keyword>
<dbReference type="SMART" id="SM00448">
    <property type="entry name" value="REC"/>
    <property type="match status" value="1"/>
</dbReference>
<keyword evidence="7" id="KW-0804">Transcription</keyword>
<dbReference type="Proteomes" id="UP000650466">
    <property type="component" value="Unassembled WGS sequence"/>
</dbReference>
<evidence type="ECO:0000313" key="12">
    <source>
        <dbReference type="Proteomes" id="UP000650466"/>
    </source>
</evidence>
<feature type="domain" description="Response regulatory" evidence="10">
    <location>
        <begin position="3"/>
        <end position="120"/>
    </location>
</feature>
<evidence type="ECO:0000259" key="9">
    <source>
        <dbReference type="PROSITE" id="PS01124"/>
    </source>
</evidence>
<evidence type="ECO:0000256" key="1">
    <source>
        <dbReference type="ARBA" id="ARBA00004496"/>
    </source>
</evidence>
<reference evidence="11" key="1">
    <citation type="submission" date="2020-09" db="EMBL/GenBank/DDBJ databases">
        <title>Draft Genome Sequence of Paenibacillus sp. WST5.</title>
        <authorList>
            <person name="Bao Z."/>
        </authorList>
    </citation>
    <scope>NUCLEOTIDE SEQUENCE</scope>
    <source>
        <strain evidence="11">WST5</strain>
    </source>
</reference>
<dbReference type="SUPFAM" id="SSF46689">
    <property type="entry name" value="Homeodomain-like"/>
    <property type="match status" value="2"/>
</dbReference>
<dbReference type="PANTHER" id="PTHR42713:SF3">
    <property type="entry name" value="TRANSCRIPTIONAL REGULATORY PROTEIN HPTR"/>
    <property type="match status" value="1"/>
</dbReference>
<dbReference type="InterPro" id="IPR018060">
    <property type="entry name" value="HTH_AraC"/>
</dbReference>
<protein>
    <submittedName>
        <fullName evidence="11">Response regulator</fullName>
    </submittedName>
</protein>
<dbReference type="PROSITE" id="PS00041">
    <property type="entry name" value="HTH_ARAC_FAMILY_1"/>
    <property type="match status" value="1"/>
</dbReference>
<sequence length="536" mass="60675">MLKVMVVDDEENIRLGIVEGIDWESYGLEVACQAANGREALIEAQRHRPDIILLDINMPFVNGLEFTKQARQFLPDSFIIILSGYSDFEYAKESIKYGVSEYLLKPISPVELMEAIVKARDKLTENHHKEQYLNSLKQQFRESLPALREKWVYDLLHSSYLESETGMKDKLGWLGIDFPSDKFAACVIRIEDLAERSSGNEEGKHLFLYAVKNICDEILSRNAWGLSVVTNEGLLEALISLDGREGGLFQEDLDRKAEIMEKSIAEFLGLMVTVRFGSVYSGYGQIAYSYREAYGSVQRKKPEKVSGKIGWGSESASVLALVYPFDKEQELIRHLKAMNEKAVSVAADLLDELEANELVAGETGYLAEAANQVAGTVYKLLADNGIHAEEVERLYELVCAASVLTPADPSEIRANLLRYVSAGLKVIIKTKGKPYRVEIEQVKKYIEDHYNQEISLKDISSSIFMNLNYLCTLFKNEVGETINNYMTRVRMEKAMELLRTTDLKVFEVAERVGYPNTNYFSYAFKKYTGAAPNDYR</sequence>
<dbReference type="PANTHER" id="PTHR42713">
    <property type="entry name" value="HISTIDINE KINASE-RELATED"/>
    <property type="match status" value="1"/>
</dbReference>
<dbReference type="SMART" id="SM00342">
    <property type="entry name" value="HTH_ARAC"/>
    <property type="match status" value="1"/>
</dbReference>
<evidence type="ECO:0000256" key="8">
    <source>
        <dbReference type="PROSITE-ProRule" id="PRU00169"/>
    </source>
</evidence>
<dbReference type="InterPro" id="IPR011006">
    <property type="entry name" value="CheY-like_superfamily"/>
</dbReference>
<dbReference type="RefSeq" id="WP_188172381.1">
    <property type="nucleotide sequence ID" value="NZ_JACVVD010000001.1"/>
</dbReference>
<evidence type="ECO:0000256" key="3">
    <source>
        <dbReference type="ARBA" id="ARBA00022553"/>
    </source>
</evidence>
<organism evidence="11 12">
    <name type="scientific">Paenibacillus sedimenti</name>
    <dbReference type="NCBI Taxonomy" id="2770274"/>
    <lineage>
        <taxon>Bacteria</taxon>
        <taxon>Bacillati</taxon>
        <taxon>Bacillota</taxon>
        <taxon>Bacilli</taxon>
        <taxon>Bacillales</taxon>
        <taxon>Paenibacillaceae</taxon>
        <taxon>Paenibacillus</taxon>
    </lineage>
</organism>
<gene>
    <name evidence="11" type="ORF">ICC18_00215</name>
</gene>
<dbReference type="GO" id="GO:0005737">
    <property type="term" value="C:cytoplasm"/>
    <property type="evidence" value="ECO:0007669"/>
    <property type="project" value="UniProtKB-SubCell"/>
</dbReference>
<evidence type="ECO:0000256" key="7">
    <source>
        <dbReference type="ARBA" id="ARBA00023163"/>
    </source>
</evidence>